<dbReference type="Proteomes" id="UP000249590">
    <property type="component" value="Unassembled WGS sequence"/>
</dbReference>
<feature type="compositionally biased region" description="Low complexity" evidence="1">
    <location>
        <begin position="174"/>
        <end position="195"/>
    </location>
</feature>
<dbReference type="OrthoDB" id="7189469at2"/>
<evidence type="ECO:0000313" key="2">
    <source>
        <dbReference type="EMBL" id="RAI01001.1"/>
    </source>
</evidence>
<dbReference type="AlphaFoldDB" id="A0A8B2NX99"/>
<feature type="compositionally biased region" description="Basic and acidic residues" evidence="1">
    <location>
        <begin position="377"/>
        <end position="394"/>
    </location>
</feature>
<evidence type="ECO:0000313" key="3">
    <source>
        <dbReference type="Proteomes" id="UP000249590"/>
    </source>
</evidence>
<feature type="region of interest" description="Disordered" evidence="1">
    <location>
        <begin position="132"/>
        <end position="418"/>
    </location>
</feature>
<dbReference type="InterPro" id="IPR019632">
    <property type="entry name" value="DUF2497"/>
</dbReference>
<gene>
    <name evidence="2" type="ORF">DLJ53_17395</name>
</gene>
<comment type="caution">
    <text evidence="2">The sequence shown here is derived from an EMBL/GenBank/DDBJ whole genome shotgun (WGS) entry which is preliminary data.</text>
</comment>
<evidence type="ECO:0008006" key="4">
    <source>
        <dbReference type="Google" id="ProtNLM"/>
    </source>
</evidence>
<dbReference type="Pfam" id="PF10691">
    <property type="entry name" value="DUF2497"/>
    <property type="match status" value="1"/>
</dbReference>
<dbReference type="RefSeq" id="WP_111347530.1">
    <property type="nucleotide sequence ID" value="NZ_QHHQ01000003.1"/>
</dbReference>
<name>A0A8B2NX99_9HYPH</name>
<accession>A0A8B2NX99</accession>
<dbReference type="EMBL" id="QHHQ01000003">
    <property type="protein sequence ID" value="RAI01001.1"/>
    <property type="molecule type" value="Genomic_DNA"/>
</dbReference>
<proteinExistence type="predicted"/>
<keyword evidence="3" id="KW-1185">Reference proteome</keyword>
<evidence type="ECO:0000256" key="1">
    <source>
        <dbReference type="SAM" id="MobiDB-lite"/>
    </source>
</evidence>
<sequence length="525" mass="54206">MNDLLASIRRILAEDGPGAEPVVPAGPRAAGATWHARREPMPHSVERSIRSAFADASWSDAAPVHEAAEAGAEPVGLSHEDRVATDRTRTALLAAIDGCVAGGPAAPPARAPAGLPAHGGARAGIGIASTFAGLPGREHPQLPSASGPRFATLACGDGPPSDDPANIRRPDSGPPAVDGRAGPAGGAPAEPFADGTDGPVYQSLAPTGSGEADGPPEGAARRRDAVAPPGRSADSGAPVRSGAPAGPVDGRSNAETPSAPPAASTVVDLAAFRPTDKSGQHRQPPADVSAGSPDPIEATSAKTAVPVVALEPEAGRPPLSGADGDADRADGARLPQGTPRSRDTVPGTALPSRASSPGEVDDWPGYPLPPSPGSGPRDTRARHPVEEARDRDVAESNPPKDGSGGVATPRRAWSEGVAERRRRLREWDDDALLREDEDAGFPAEEREGAFREDDLVGRTTRRAARAAFDELARTVHQGAAGRGTSVEDLAREAMRPLLREWIDANLRTIVERLVREEIERLTGRR</sequence>
<reference evidence="2 3" key="1">
    <citation type="submission" date="2018-05" db="EMBL/GenBank/DDBJ databases">
        <title>Acuticoccus sediminis sp. nov., isolated from deep-sea sediment of Indian Ocean.</title>
        <authorList>
            <person name="Liu X."/>
            <person name="Lai Q."/>
            <person name="Du Y."/>
            <person name="Sun F."/>
            <person name="Zhang X."/>
            <person name="Wang S."/>
            <person name="Shao Z."/>
        </authorList>
    </citation>
    <scope>NUCLEOTIDE SEQUENCE [LARGE SCALE GENOMIC DNA]</scope>
    <source>
        <strain evidence="2 3">PTG4-2</strain>
    </source>
</reference>
<organism evidence="2 3">
    <name type="scientific">Acuticoccus sediminis</name>
    <dbReference type="NCBI Taxonomy" id="2184697"/>
    <lineage>
        <taxon>Bacteria</taxon>
        <taxon>Pseudomonadati</taxon>
        <taxon>Pseudomonadota</taxon>
        <taxon>Alphaproteobacteria</taxon>
        <taxon>Hyphomicrobiales</taxon>
        <taxon>Amorphaceae</taxon>
        <taxon>Acuticoccus</taxon>
    </lineage>
</organism>
<protein>
    <recommendedName>
        <fullName evidence="4">DUF2497 domain-containing protein</fullName>
    </recommendedName>
</protein>